<dbReference type="SUPFAM" id="SSF51445">
    <property type="entry name" value="(Trans)glycosidases"/>
    <property type="match status" value="1"/>
</dbReference>
<evidence type="ECO:0000259" key="3">
    <source>
        <dbReference type="Pfam" id="PF00933"/>
    </source>
</evidence>
<dbReference type="InterPro" id="IPR017853">
    <property type="entry name" value="GH"/>
</dbReference>
<dbReference type="Gene3D" id="3.20.20.300">
    <property type="entry name" value="Glycoside hydrolase, family 3, N-terminal domain"/>
    <property type="match status" value="2"/>
</dbReference>
<name>W9RXF6_9ROSA</name>
<dbReference type="Pfam" id="PF01915">
    <property type="entry name" value="Glyco_hydro_3_C"/>
    <property type="match status" value="1"/>
</dbReference>
<dbReference type="PRINTS" id="PR00133">
    <property type="entry name" value="GLHYDRLASE3"/>
</dbReference>
<feature type="domain" description="Glycoside hydrolase family 3 C-terminal" evidence="4">
    <location>
        <begin position="378"/>
        <end position="593"/>
    </location>
</feature>
<keyword evidence="2" id="KW-0326">Glycosidase</keyword>
<evidence type="ECO:0000313" key="5">
    <source>
        <dbReference type="EMBL" id="EXC01487.1"/>
    </source>
</evidence>
<evidence type="ECO:0000313" key="6">
    <source>
        <dbReference type="Proteomes" id="UP000030645"/>
    </source>
</evidence>
<dbReference type="InterPro" id="IPR036881">
    <property type="entry name" value="Glyco_hydro_3_C_sf"/>
</dbReference>
<dbReference type="PANTHER" id="PTHR30620">
    <property type="entry name" value="PERIPLASMIC BETA-GLUCOSIDASE-RELATED"/>
    <property type="match status" value="1"/>
</dbReference>
<dbReference type="eggNOG" id="ENOG502QQ55">
    <property type="taxonomic scope" value="Eukaryota"/>
</dbReference>
<proteinExistence type="predicted"/>
<dbReference type="Gene3D" id="3.40.50.1700">
    <property type="entry name" value="Glycoside hydrolase family 3 C-terminal domain"/>
    <property type="match status" value="1"/>
</dbReference>
<dbReference type="STRING" id="981085.W9RXF6"/>
<accession>W9RXF6</accession>
<reference evidence="6" key="1">
    <citation type="submission" date="2013-01" db="EMBL/GenBank/DDBJ databases">
        <title>Draft Genome Sequence of a Mulberry Tree, Morus notabilis C.K. Schneid.</title>
        <authorList>
            <person name="He N."/>
            <person name="Zhao S."/>
        </authorList>
    </citation>
    <scope>NUCLEOTIDE SEQUENCE</scope>
</reference>
<feature type="domain" description="Glycoside hydrolase family 3 N-terminal" evidence="3">
    <location>
        <begin position="38"/>
        <end position="306"/>
    </location>
</feature>
<evidence type="ECO:0000256" key="2">
    <source>
        <dbReference type="ARBA" id="ARBA00023295"/>
    </source>
</evidence>
<evidence type="ECO:0000256" key="1">
    <source>
        <dbReference type="ARBA" id="ARBA00022801"/>
    </source>
</evidence>
<dbReference type="FunFam" id="3.40.50.1700:FF:000002">
    <property type="entry name" value="Glycosyl hydrolase family protein"/>
    <property type="match status" value="1"/>
</dbReference>
<gene>
    <name evidence="5" type="ORF">L484_022062</name>
</gene>
<sequence>MVKDDIVVGEDLQEKCCVYRNPNDAVEARVKDLLCRMTLEEKVGQMTQIERRVATADPGIIRSRFIGSMLSATGSGPAADASFCDWANMVNEFQKSALETRLAIPLLYGIDAIHGNGSVSGATIFPHNVGLGATRDPDLVREIGAATALEVKASGIHCTYAPCVATQRHKDISVCKDPRWGRCYESYSEDTEIVRNMTSIVTGLQGQPPKGHPKGYPFIAGSRNTIACAKHFVGDGGTENGQNEGNTVLHEKELERIHMAPYLDCIEKGVCMVMASYSSWNGCKMHSNRKLLTEVLKDKLGFKVIVPYRCELFVDHLLDLVNSGEVSVARIDDAVERILRVKFVARLFEHPYSEPNLLDSVTSKRHRELAREAVQKSLVLLKNGKDHSKPLLPLKGKPKTILVAGSHAHNLGYQCGGWTRKWLGFNDKENGRFTTGTTILEAISEGVGEETEVIHEENPSTETLQREDISLAIVAVGEFPYAESFGDDSKLEIPKDGKATDIINSVADRFPTLVIMISGRPLFLEPELLEKIDALVAAWLPGTEGGGIADVVFGDHEFQGRLPVTWFRSVEQLPMNAENECCDSLFRLGFGLTKAEGINVEEMCLSRLRHEINVDGLSCEYSEHVKDHAMVGNQGSSCNPSLVLV</sequence>
<dbReference type="InterPro" id="IPR051915">
    <property type="entry name" value="Cellulose_Degrad_GH3"/>
</dbReference>
<dbReference type="GO" id="GO:0009251">
    <property type="term" value="P:glucan catabolic process"/>
    <property type="evidence" value="ECO:0007669"/>
    <property type="project" value="TreeGrafter"/>
</dbReference>
<dbReference type="InterPro" id="IPR001764">
    <property type="entry name" value="Glyco_hydro_3_N"/>
</dbReference>
<keyword evidence="1" id="KW-0378">Hydrolase</keyword>
<keyword evidence="6" id="KW-1185">Reference proteome</keyword>
<dbReference type="PANTHER" id="PTHR30620:SF33">
    <property type="entry name" value="BETA-D-GLUCAN EXOHYDROLASE-LIKE PROTEIN-RELATED"/>
    <property type="match status" value="1"/>
</dbReference>
<dbReference type="GO" id="GO:0008422">
    <property type="term" value="F:beta-glucosidase activity"/>
    <property type="evidence" value="ECO:0007669"/>
    <property type="project" value="TreeGrafter"/>
</dbReference>
<protein>
    <submittedName>
        <fullName evidence="5">Lysosomal beta glucosidase</fullName>
    </submittedName>
</protein>
<dbReference type="Proteomes" id="UP000030645">
    <property type="component" value="Unassembled WGS sequence"/>
</dbReference>
<organism evidence="5 6">
    <name type="scientific">Morus notabilis</name>
    <dbReference type="NCBI Taxonomy" id="981085"/>
    <lineage>
        <taxon>Eukaryota</taxon>
        <taxon>Viridiplantae</taxon>
        <taxon>Streptophyta</taxon>
        <taxon>Embryophyta</taxon>
        <taxon>Tracheophyta</taxon>
        <taxon>Spermatophyta</taxon>
        <taxon>Magnoliopsida</taxon>
        <taxon>eudicotyledons</taxon>
        <taxon>Gunneridae</taxon>
        <taxon>Pentapetalae</taxon>
        <taxon>rosids</taxon>
        <taxon>fabids</taxon>
        <taxon>Rosales</taxon>
        <taxon>Moraceae</taxon>
        <taxon>Moreae</taxon>
        <taxon>Morus</taxon>
    </lineage>
</organism>
<dbReference type="InterPro" id="IPR036962">
    <property type="entry name" value="Glyco_hydro_3_N_sf"/>
</dbReference>
<dbReference type="InterPro" id="IPR002772">
    <property type="entry name" value="Glyco_hydro_3_C"/>
</dbReference>
<dbReference type="AlphaFoldDB" id="W9RXF6"/>
<evidence type="ECO:0000259" key="4">
    <source>
        <dbReference type="Pfam" id="PF01915"/>
    </source>
</evidence>
<dbReference type="EMBL" id="KE345330">
    <property type="protein sequence ID" value="EXC01487.1"/>
    <property type="molecule type" value="Genomic_DNA"/>
</dbReference>
<dbReference type="SUPFAM" id="SSF52279">
    <property type="entry name" value="Beta-D-glucan exohydrolase, C-terminal domain"/>
    <property type="match status" value="1"/>
</dbReference>
<dbReference type="Pfam" id="PF00933">
    <property type="entry name" value="Glyco_hydro_3"/>
    <property type="match status" value="1"/>
</dbReference>